<comment type="caution">
    <text evidence="2">The sequence shown here is derived from an EMBL/GenBank/DDBJ whole genome shotgun (WGS) entry which is preliminary data.</text>
</comment>
<dbReference type="SUPFAM" id="SSF47794">
    <property type="entry name" value="Rad51 N-terminal domain-like"/>
    <property type="match status" value="1"/>
</dbReference>
<dbReference type="EMBL" id="PKUN01000030">
    <property type="protein sequence ID" value="PLX59967.1"/>
    <property type="molecule type" value="Genomic_DNA"/>
</dbReference>
<dbReference type="STRING" id="1111735.GCA_000428045_02264"/>
<dbReference type="GO" id="GO:0000166">
    <property type="term" value="F:nucleotide binding"/>
    <property type="evidence" value="ECO:0007669"/>
    <property type="project" value="InterPro"/>
</dbReference>
<dbReference type="Proteomes" id="UP000235015">
    <property type="component" value="Unassembled WGS sequence"/>
</dbReference>
<organism evidence="2 3">
    <name type="scientific">Sedimenticola selenatireducens</name>
    <dbReference type="NCBI Taxonomy" id="191960"/>
    <lineage>
        <taxon>Bacteria</taxon>
        <taxon>Pseudomonadati</taxon>
        <taxon>Pseudomonadota</taxon>
        <taxon>Gammaproteobacteria</taxon>
        <taxon>Chromatiales</taxon>
        <taxon>Sedimenticolaceae</taxon>
        <taxon>Sedimenticola</taxon>
    </lineage>
</organism>
<dbReference type="Pfam" id="PF14229">
    <property type="entry name" value="DUF4332"/>
    <property type="match status" value="1"/>
</dbReference>
<evidence type="ECO:0000259" key="1">
    <source>
        <dbReference type="Pfam" id="PF14229"/>
    </source>
</evidence>
<dbReference type="InterPro" id="IPR010995">
    <property type="entry name" value="DNA_repair_Rad51/TF_NusA_a-hlx"/>
</dbReference>
<dbReference type="InterPro" id="IPR025567">
    <property type="entry name" value="DUF4332"/>
</dbReference>
<proteinExistence type="predicted"/>
<dbReference type="RefSeq" id="WP_029134958.1">
    <property type="nucleotide sequence ID" value="NZ_CAXXYC010000003.1"/>
</dbReference>
<dbReference type="AlphaFoldDB" id="A0A2N6CSA1"/>
<name>A0A2N6CSA1_9GAMM</name>
<evidence type="ECO:0000313" key="3">
    <source>
        <dbReference type="Proteomes" id="UP000235015"/>
    </source>
</evidence>
<evidence type="ECO:0000313" key="2">
    <source>
        <dbReference type="EMBL" id="PLX59967.1"/>
    </source>
</evidence>
<dbReference type="Gene3D" id="1.10.150.20">
    <property type="entry name" value="5' to 3' exonuclease, C-terminal subdomain"/>
    <property type="match status" value="2"/>
</dbReference>
<gene>
    <name evidence="2" type="ORF">C0630_18950</name>
</gene>
<accession>A0A2N6CSA1</accession>
<protein>
    <submittedName>
        <fullName evidence="2">DUF4332 domain-containing protein</fullName>
    </submittedName>
</protein>
<sequence length="135" mass="14637">MTKLTQIEGIGEKYGAKLQEAGISTQEKLLEAGSTTKGRKALAEKSGISEKLILGWINRADLARVKGIGEEYADLLELAGVDTVPELAQRNAANLHAKIKEVAEARGNVVRRVPSASEVEKWVAQAKELPRAINY</sequence>
<reference evidence="2 3" key="1">
    <citation type="submission" date="2017-11" db="EMBL/GenBank/DDBJ databases">
        <title>Genome-resolved metagenomics identifies genetic mobility, metabolic interactions, and unexpected diversity in perchlorate-reducing communities.</title>
        <authorList>
            <person name="Barnum T.P."/>
            <person name="Figueroa I.A."/>
            <person name="Carlstrom C.I."/>
            <person name="Lucas L.N."/>
            <person name="Engelbrektson A.L."/>
            <person name="Coates J.D."/>
        </authorList>
    </citation>
    <scope>NUCLEOTIDE SEQUENCE [LARGE SCALE GENOMIC DNA]</scope>
    <source>
        <strain evidence="2">BM301</strain>
    </source>
</reference>
<feature type="domain" description="DUF4332" evidence="1">
    <location>
        <begin position="8"/>
        <end position="129"/>
    </location>
</feature>